<dbReference type="RefSeq" id="XP_025351494.1">
    <property type="nucleotide sequence ID" value="XM_025501984.1"/>
</dbReference>
<dbReference type="InParanoid" id="A0A316V142"/>
<evidence type="ECO:0000313" key="1">
    <source>
        <dbReference type="EMBL" id="PWN31192.1"/>
    </source>
</evidence>
<keyword evidence="2" id="KW-1185">Reference proteome</keyword>
<reference evidence="1 2" key="1">
    <citation type="journal article" date="2018" name="Mol. Biol. Evol.">
        <title>Broad Genomic Sampling Reveals a Smut Pathogenic Ancestry of the Fungal Clade Ustilaginomycotina.</title>
        <authorList>
            <person name="Kijpornyongpan T."/>
            <person name="Mondo S.J."/>
            <person name="Barry K."/>
            <person name="Sandor L."/>
            <person name="Lee J."/>
            <person name="Lipzen A."/>
            <person name="Pangilinan J."/>
            <person name="LaButti K."/>
            <person name="Hainaut M."/>
            <person name="Henrissat B."/>
            <person name="Grigoriev I.V."/>
            <person name="Spatafora J.W."/>
            <person name="Aime M.C."/>
        </authorList>
    </citation>
    <scope>NUCLEOTIDE SEQUENCE [LARGE SCALE GENOMIC DNA]</scope>
    <source>
        <strain evidence="1 2">MCA 3882</strain>
    </source>
</reference>
<name>A0A316V142_9BASI</name>
<protein>
    <submittedName>
        <fullName evidence="1">Uncharacterized protein</fullName>
    </submittedName>
</protein>
<dbReference type="EMBL" id="KZ819621">
    <property type="protein sequence ID" value="PWN31192.1"/>
    <property type="molecule type" value="Genomic_DNA"/>
</dbReference>
<dbReference type="GeneID" id="37023765"/>
<dbReference type="Proteomes" id="UP000245771">
    <property type="component" value="Unassembled WGS sequence"/>
</dbReference>
<gene>
    <name evidence="1" type="ORF">FA14DRAFT_193180</name>
</gene>
<evidence type="ECO:0000313" key="2">
    <source>
        <dbReference type="Proteomes" id="UP000245771"/>
    </source>
</evidence>
<accession>A0A316V142</accession>
<dbReference type="OrthoDB" id="408683at2759"/>
<sequence>MDEEEQRVWKLAEEQRKKNIGSYGEGGVREAQAQRQAKEAQERFQDGAIISQTSSIERIWHRFVSLLGFISTLFAHLPPGYQVPRRTKGRHAQRGGQQNRLINVYGPLRFGRRNIIVAVNDCGPISLLRCVEDQFEQWRIAEIQR</sequence>
<dbReference type="AlphaFoldDB" id="A0A316V142"/>
<proteinExistence type="predicted"/>
<organism evidence="1 2">
    <name type="scientific">Meira miltonrushii</name>
    <dbReference type="NCBI Taxonomy" id="1280837"/>
    <lineage>
        <taxon>Eukaryota</taxon>
        <taxon>Fungi</taxon>
        <taxon>Dikarya</taxon>
        <taxon>Basidiomycota</taxon>
        <taxon>Ustilaginomycotina</taxon>
        <taxon>Exobasidiomycetes</taxon>
        <taxon>Exobasidiales</taxon>
        <taxon>Brachybasidiaceae</taxon>
        <taxon>Meira</taxon>
    </lineage>
</organism>